<dbReference type="PANTHER" id="PTHR18966">
    <property type="entry name" value="IONOTROPIC GLUTAMATE RECEPTOR"/>
    <property type="match status" value="1"/>
</dbReference>
<comment type="similarity">
    <text evidence="1">Belongs to the glutamate-gated ion channel (TC 1.A.10.1) family.</text>
</comment>
<keyword evidence="7" id="KW-0770">Synapse</keyword>
<dbReference type="EnsemblMetazoa" id="XM_022800707">
    <property type="protein sequence ID" value="XP_022656442"/>
    <property type="gene ID" value="LOC111248405"/>
</dbReference>
<evidence type="ECO:0000313" key="25">
    <source>
        <dbReference type="Proteomes" id="UP000594260"/>
    </source>
</evidence>
<evidence type="ECO:0000313" key="24">
    <source>
        <dbReference type="EnsemblMetazoa" id="XP_022656442"/>
    </source>
</evidence>
<dbReference type="FunFam" id="3.40.190.10:FF:000024">
    <property type="entry name" value="Glutamate receptor, ionotropic, delta 1"/>
    <property type="match status" value="1"/>
</dbReference>
<dbReference type="Gene3D" id="3.40.190.10">
    <property type="entry name" value="Periplasmic binding protein-like II"/>
    <property type="match status" value="2"/>
</dbReference>
<dbReference type="AlphaFoldDB" id="A0A7M7JSZ7"/>
<comment type="subcellular location">
    <subcellularLocation>
        <location evidence="15">Postsynaptic cell membrane</location>
        <topology evidence="15">Multi-pass membrane protein</topology>
    </subcellularLocation>
</comment>
<evidence type="ECO:0000256" key="7">
    <source>
        <dbReference type="ARBA" id="ARBA00023018"/>
    </source>
</evidence>
<keyword evidence="18" id="KW-1015">Disulfide bond</keyword>
<evidence type="ECO:0000256" key="20">
    <source>
        <dbReference type="SAM" id="Phobius"/>
    </source>
</evidence>
<feature type="binding site" evidence="16">
    <location>
        <position position="746"/>
    </location>
    <ligand>
        <name>L-glutamate</name>
        <dbReference type="ChEBI" id="CHEBI:29985"/>
    </ligand>
</feature>
<dbReference type="InterPro" id="IPR015683">
    <property type="entry name" value="Ionotropic_Glu_rcpt"/>
</dbReference>
<evidence type="ECO:0000256" key="13">
    <source>
        <dbReference type="ARBA" id="ARBA00023286"/>
    </source>
</evidence>
<evidence type="ECO:0000256" key="8">
    <source>
        <dbReference type="ARBA" id="ARBA00023065"/>
    </source>
</evidence>
<sequence length="1016" mass="112738">MWIYLLLVASSATHRSHAKTPTQKPIIKIGALFSEELKGSSAELAFKYAVMRINKDRSLLPNVTFQYDIQYVPKGNSFRAAKMACQLISQGAATIFGPSDPVVGGHIQSLADSLDIPHIESRLDLETDVKDFSINLHPDPQVMGNSLKDLVSYLNWTKIAVLYQDDISLINLQELVRPFPPKNVEYQFRRADNFTATLLDIRSRGIYSMIVDVRPENLTAFLRAILQIQMNDYKYHYHFATYDIEAFNLEDFQYNFVNITAFRMVDSENETVRAILNDMEKFTPYGQNILNKTNVITTEAALTYDAVYAFAHGMNDLSRATAAQLRPSNVSCGDGLSWAEGTSLFNLISMVDYYGLTGNIRFNEGNRTSLKLDLLKLRQDRLVKVGEWTSQRRLNIVNHGAFHDFGSTNITLRVTTIESVPFMMPKKQKAVVGAAAPGEEASAGGGPRAGAHREGAAAAGAVGISSSGSSALGGGGAAAGGTPGGYGGHHGAYHHHHHHHQAHSSNSTGNIYEDYEGYIMDLLKILAEQLGFHYDLYLVPDNKFGVMNTSTQEWNGMVREIIEKNADLAVAPMTINFARESVIDFTKPFMNLGIQILFKLPSGMPVKLFSFMSPLDTYIWMYVLCAYVLVSCTMFLVARFSPYEWKDPHPCVKESGLMENQFSLGNSFWFTIVTLMHQGCDLNPKATSTRMVGTIWWFFTLILISSYTANLAAFLTVERMITPIESVEDLADQSKIAYGTLDSGSTMTFFRDSKLELYQKMWRYMKNRPTVFVSTYEEGVEKVLEGNYAFLMESTMLDYKVQRDCNLTAVGGLLDNKGYGIGTPIGSPWRDKLSLAILDLQEKGVTQQLYNKWWKSPGLTCSRDEKNKEGKANALGIGNIGGVFVVLLIGLAFAILTAIFEFIWNARNNSQVDRRSLCTEMANELRFAVRCGASRQRPAFDSGHNHPAKRRCSKCLQGSTFVTSALDLPFPPPPPFPGHAGHGIRENGPICVGIGGGSCSGPGLARPPSPYDYDDT</sequence>
<evidence type="ECO:0000256" key="15">
    <source>
        <dbReference type="ARBA" id="ARBA00034104"/>
    </source>
</evidence>
<organism evidence="24 25">
    <name type="scientific">Varroa destructor</name>
    <name type="common">Honeybee mite</name>
    <dbReference type="NCBI Taxonomy" id="109461"/>
    <lineage>
        <taxon>Eukaryota</taxon>
        <taxon>Metazoa</taxon>
        <taxon>Ecdysozoa</taxon>
        <taxon>Arthropoda</taxon>
        <taxon>Chelicerata</taxon>
        <taxon>Arachnida</taxon>
        <taxon>Acari</taxon>
        <taxon>Parasitiformes</taxon>
        <taxon>Mesostigmata</taxon>
        <taxon>Gamasina</taxon>
        <taxon>Dermanyssoidea</taxon>
        <taxon>Varroidae</taxon>
        <taxon>Varroa</taxon>
    </lineage>
</organism>
<dbReference type="CDD" id="cd06382">
    <property type="entry name" value="PBP1_iGluR_Kainate"/>
    <property type="match status" value="1"/>
</dbReference>
<feature type="transmembrane region" description="Helical" evidence="20">
    <location>
        <begin position="619"/>
        <end position="638"/>
    </location>
</feature>
<dbReference type="FunCoup" id="A0A7M7JSZ7">
    <property type="interactions" value="14"/>
</dbReference>
<feature type="binding site" evidence="16">
    <location>
        <position position="579"/>
    </location>
    <ligand>
        <name>L-glutamate</name>
        <dbReference type="ChEBI" id="CHEBI:29985"/>
    </ligand>
</feature>
<evidence type="ECO:0000256" key="18">
    <source>
        <dbReference type="PIRSR" id="PIRSR601508-3"/>
    </source>
</evidence>
<keyword evidence="4 20" id="KW-0812">Transmembrane</keyword>
<feature type="site" description="Crucial to convey clamshell closure to channel opening" evidence="17">
    <location>
        <position position="724"/>
    </location>
</feature>
<dbReference type="InParanoid" id="A0A7M7JSZ7"/>
<keyword evidence="25" id="KW-1185">Reference proteome</keyword>
<dbReference type="OrthoDB" id="5984008at2759"/>
<dbReference type="SUPFAM" id="SSF53850">
    <property type="entry name" value="Periplasmic binding protein-like II"/>
    <property type="match status" value="1"/>
</dbReference>
<feature type="binding site" evidence="16">
    <location>
        <position position="793"/>
    </location>
    <ligand>
        <name>L-glutamate</name>
        <dbReference type="ChEBI" id="CHEBI:29985"/>
    </ligand>
</feature>
<keyword evidence="3" id="KW-1003">Cell membrane</keyword>
<dbReference type="PRINTS" id="PR00177">
    <property type="entry name" value="NMDARECEPTOR"/>
</dbReference>
<dbReference type="InterPro" id="IPR001828">
    <property type="entry name" value="ANF_lig-bd_rcpt"/>
</dbReference>
<feature type="binding site" evidence="16">
    <location>
        <position position="745"/>
    </location>
    <ligand>
        <name>L-glutamate</name>
        <dbReference type="ChEBI" id="CHEBI:29985"/>
    </ligand>
</feature>
<keyword evidence="10" id="KW-0675">Receptor</keyword>
<evidence type="ECO:0000256" key="21">
    <source>
        <dbReference type="SAM" id="SignalP"/>
    </source>
</evidence>
<keyword evidence="13" id="KW-1071">Ligand-gated ion channel</keyword>
<dbReference type="GO" id="GO:0015276">
    <property type="term" value="F:ligand-gated monoatomic ion channel activity"/>
    <property type="evidence" value="ECO:0007669"/>
    <property type="project" value="InterPro"/>
</dbReference>
<feature type="signal peptide" evidence="21">
    <location>
        <begin position="1"/>
        <end position="18"/>
    </location>
</feature>
<feature type="domain" description="Ionotropic glutamate receptor L-glutamate and glycine-binding" evidence="23">
    <location>
        <begin position="503"/>
        <end position="563"/>
    </location>
</feature>
<keyword evidence="9 20" id="KW-0472">Membrane</keyword>
<dbReference type="KEGG" id="vde:111248405"/>
<reference evidence="24" key="1">
    <citation type="submission" date="2021-01" db="UniProtKB">
        <authorList>
            <consortium name="EnsemblMetazoa"/>
        </authorList>
    </citation>
    <scope>IDENTIFICATION</scope>
</reference>
<proteinExistence type="inferred from homology"/>
<feature type="chain" id="PRO_5029854665" description="Glutamate receptor ionotropic, kainate 2" evidence="21">
    <location>
        <begin position="19"/>
        <end position="1016"/>
    </location>
</feature>
<evidence type="ECO:0000256" key="3">
    <source>
        <dbReference type="ARBA" id="ARBA00022475"/>
    </source>
</evidence>
<dbReference type="Gene3D" id="3.40.50.2300">
    <property type="match status" value="2"/>
</dbReference>
<dbReference type="InterPro" id="IPR001320">
    <property type="entry name" value="Iontro_rcpt_C"/>
</dbReference>
<evidence type="ECO:0000259" key="22">
    <source>
        <dbReference type="SMART" id="SM00079"/>
    </source>
</evidence>
<keyword evidence="8" id="KW-0406">Ion transport</keyword>
<evidence type="ECO:0000256" key="1">
    <source>
        <dbReference type="ARBA" id="ARBA00008685"/>
    </source>
</evidence>
<evidence type="ECO:0000256" key="17">
    <source>
        <dbReference type="PIRSR" id="PIRSR601508-2"/>
    </source>
</evidence>
<dbReference type="GeneID" id="111248405"/>
<dbReference type="Pfam" id="PF01094">
    <property type="entry name" value="ANF_receptor"/>
    <property type="match status" value="1"/>
</dbReference>
<evidence type="ECO:0000256" key="19">
    <source>
        <dbReference type="SAM" id="MobiDB-lite"/>
    </source>
</evidence>
<dbReference type="Pfam" id="PF00060">
    <property type="entry name" value="Lig_chan"/>
    <property type="match status" value="1"/>
</dbReference>
<keyword evidence="6 20" id="KW-1133">Transmembrane helix</keyword>
<keyword evidence="2" id="KW-0813">Transport</keyword>
<feature type="transmembrane region" description="Helical" evidence="20">
    <location>
        <begin position="880"/>
        <end position="904"/>
    </location>
</feature>
<dbReference type="SUPFAM" id="SSF53822">
    <property type="entry name" value="Periplasmic binding protein-like I"/>
    <property type="match status" value="1"/>
</dbReference>
<feature type="binding site" evidence="16">
    <location>
        <position position="572"/>
    </location>
    <ligand>
        <name>L-glutamate</name>
        <dbReference type="ChEBI" id="CHEBI:29985"/>
    </ligand>
</feature>
<evidence type="ECO:0000256" key="5">
    <source>
        <dbReference type="ARBA" id="ARBA00022729"/>
    </source>
</evidence>
<dbReference type="Pfam" id="PF10613">
    <property type="entry name" value="Lig_chan-Glu_bd"/>
    <property type="match status" value="1"/>
</dbReference>
<keyword evidence="5 21" id="KW-0732">Signal</keyword>
<evidence type="ECO:0000259" key="23">
    <source>
        <dbReference type="SMART" id="SM00918"/>
    </source>
</evidence>
<dbReference type="SMART" id="SM00918">
    <property type="entry name" value="Lig_chan-Glu_bd"/>
    <property type="match status" value="1"/>
</dbReference>
<dbReference type="OMA" id="ENYHYIF"/>
<evidence type="ECO:0008006" key="26">
    <source>
        <dbReference type="Google" id="ProtNLM"/>
    </source>
</evidence>
<evidence type="ECO:0000256" key="14">
    <source>
        <dbReference type="ARBA" id="ARBA00023303"/>
    </source>
</evidence>
<feature type="site" description="Interaction with the cone snail toxin Con-ikot-ikot" evidence="17">
    <location>
        <position position="751"/>
    </location>
</feature>
<evidence type="ECO:0000256" key="12">
    <source>
        <dbReference type="ARBA" id="ARBA00023257"/>
    </source>
</evidence>
<evidence type="ECO:0000256" key="6">
    <source>
        <dbReference type="ARBA" id="ARBA00022989"/>
    </source>
</evidence>
<keyword evidence="12" id="KW-0628">Postsynaptic cell membrane</keyword>
<evidence type="ECO:0000256" key="2">
    <source>
        <dbReference type="ARBA" id="ARBA00022448"/>
    </source>
</evidence>
<keyword evidence="11" id="KW-0325">Glycoprotein</keyword>
<dbReference type="Proteomes" id="UP000594260">
    <property type="component" value="Unplaced"/>
</dbReference>
<dbReference type="InterPro" id="IPR001508">
    <property type="entry name" value="Iono_Glu_rcpt_met"/>
</dbReference>
<dbReference type="Gene3D" id="1.10.287.70">
    <property type="match status" value="1"/>
</dbReference>
<dbReference type="InterPro" id="IPR019594">
    <property type="entry name" value="Glu/Gly-bd"/>
</dbReference>
<accession>A0A7M7JSZ7</accession>
<evidence type="ECO:0000256" key="16">
    <source>
        <dbReference type="PIRSR" id="PIRSR601508-1"/>
    </source>
</evidence>
<dbReference type="GO" id="GO:0038023">
    <property type="term" value="F:signaling receptor activity"/>
    <property type="evidence" value="ECO:0007669"/>
    <property type="project" value="InterPro"/>
</dbReference>
<dbReference type="InterPro" id="IPR028082">
    <property type="entry name" value="Peripla_BP_I"/>
</dbReference>
<dbReference type="FunFam" id="1.10.287.70:FF:000010">
    <property type="entry name" value="Putative glutamate receptor ionotropic kainate 1"/>
    <property type="match status" value="1"/>
</dbReference>
<dbReference type="SMART" id="SM00079">
    <property type="entry name" value="PBPe"/>
    <property type="match status" value="1"/>
</dbReference>
<dbReference type="FunFam" id="3.40.190.10:FF:000060">
    <property type="entry name" value="Glutamate receptor ionotropic, kainate 1"/>
    <property type="match status" value="1"/>
</dbReference>
<dbReference type="GO" id="GO:0045211">
    <property type="term" value="C:postsynaptic membrane"/>
    <property type="evidence" value="ECO:0007669"/>
    <property type="project" value="UniProtKB-SubCell"/>
</dbReference>
<dbReference type="SUPFAM" id="SSF81324">
    <property type="entry name" value="Voltage-gated potassium channels"/>
    <property type="match status" value="1"/>
</dbReference>
<dbReference type="RefSeq" id="XP_022656442.1">
    <property type="nucleotide sequence ID" value="XM_022800707.1"/>
</dbReference>
<evidence type="ECO:0000256" key="10">
    <source>
        <dbReference type="ARBA" id="ARBA00023170"/>
    </source>
</evidence>
<evidence type="ECO:0000256" key="11">
    <source>
        <dbReference type="ARBA" id="ARBA00023180"/>
    </source>
</evidence>
<evidence type="ECO:0000256" key="4">
    <source>
        <dbReference type="ARBA" id="ARBA00022692"/>
    </source>
</evidence>
<feature type="compositionally biased region" description="Basic residues" evidence="19">
    <location>
        <begin position="491"/>
        <end position="502"/>
    </location>
</feature>
<feature type="disulfide bond" evidence="18">
    <location>
        <begin position="805"/>
        <end position="861"/>
    </location>
</feature>
<feature type="binding site" evidence="16">
    <location>
        <position position="574"/>
    </location>
    <ligand>
        <name>L-glutamate</name>
        <dbReference type="ChEBI" id="CHEBI:29985"/>
    </ligand>
</feature>
<protein>
    <recommendedName>
        <fullName evidence="26">Glutamate receptor ionotropic, kainate 2</fullName>
    </recommendedName>
</protein>
<evidence type="ECO:0000256" key="9">
    <source>
        <dbReference type="ARBA" id="ARBA00023136"/>
    </source>
</evidence>
<keyword evidence="14" id="KW-0407">Ion channel</keyword>
<feature type="domain" description="Ionotropic glutamate receptor C-terminal" evidence="22">
    <location>
        <begin position="501"/>
        <end position="856"/>
    </location>
</feature>
<feature type="region of interest" description="Disordered" evidence="19">
    <location>
        <begin position="486"/>
        <end position="507"/>
    </location>
</feature>
<name>A0A7M7JSZ7_VARDE</name>
<feature type="transmembrane region" description="Helical" evidence="20">
    <location>
        <begin position="695"/>
        <end position="717"/>
    </location>
</feature>